<keyword evidence="1" id="KW-0472">Membrane</keyword>
<protein>
    <submittedName>
        <fullName evidence="9">ShlB/FhaC/HecB family hemolysin secretion/activation protein</fullName>
    </submittedName>
</protein>
<sequence length="560" mass="64010">MPIPRRTFLGLRSLALCSSIGLIFTPQALAENSAPPLNDRSLYQSAQQELNELETQIRQQRLSKQKYQATAAEVDTHAYSQTCLPFDEIELRGITLIPTEPLLPPLGECINEGYLNQLSKNVTAAYLKAGYLHNPFQFQSDGSRRLIMQVVEGKLAKISGEDQIINAEMLFPHLIGKPLNVRDLDQGLDQTNTLLGSTVTVDVYPDSQGNIELALQNTYRQRLSGRLSVDNYGNKSTGEWIGRGYVNIDSPFGLSDSLSLSGSHSLRSGFYPYNRSVALYYSVPYGYWRFSTFGSISQYKADLALNRTTLPQHGRTWQWGGRVENVFHRGTNSISTAYVQFDHINAQNGLADVIYEIQSPTITSGTIGLNHLQLRENGLILTDMSYEYGKPSYRNNLERFYKPYHKFNVSLDYIQYRHFFGQDFRQHHRLQGQYSRQFLPSLKQQDLLDRYNVRGFRHFSSSTEKALSLQNTLFWVKQWENWQIEPYVGIDMGIQRNVSTNHAQEYTPSHSTKAISGVIGLQLQLKNRYKLNFEWAKGKHFASNEQRKSQQFSTNVSVQF</sequence>
<dbReference type="Pfam" id="PF17287">
    <property type="entry name" value="POTRA_3"/>
    <property type="match status" value="1"/>
</dbReference>
<keyword evidence="10" id="KW-1185">Reference proteome</keyword>
<evidence type="ECO:0000259" key="6">
    <source>
        <dbReference type="Pfam" id="PF03865"/>
    </source>
</evidence>
<evidence type="ECO:0000256" key="1">
    <source>
        <dbReference type="ARBA" id="ARBA00022452"/>
    </source>
</evidence>
<evidence type="ECO:0000256" key="5">
    <source>
        <dbReference type="SAM" id="SignalP"/>
    </source>
</evidence>
<feature type="coiled-coil region" evidence="4">
    <location>
        <begin position="43"/>
        <end position="70"/>
    </location>
</feature>
<evidence type="ECO:0000313" key="9">
    <source>
        <dbReference type="EMBL" id="QPB41740.1"/>
    </source>
</evidence>
<accession>A0ABX6UUR2</accession>
<dbReference type="Pfam" id="PF08479">
    <property type="entry name" value="POTRA_2"/>
    <property type="match status" value="1"/>
</dbReference>
<dbReference type="PANTHER" id="PTHR34597">
    <property type="entry name" value="SLR1661 PROTEIN"/>
    <property type="match status" value="1"/>
</dbReference>
<dbReference type="Gene3D" id="2.40.160.50">
    <property type="entry name" value="membrane protein fhac: a member of the omp85/tpsb transporter family"/>
    <property type="match status" value="1"/>
</dbReference>
<evidence type="ECO:0000259" key="8">
    <source>
        <dbReference type="Pfam" id="PF17287"/>
    </source>
</evidence>
<dbReference type="PIRSF" id="PIRSF029745">
    <property type="entry name" value="FhaC"/>
    <property type="match status" value="1"/>
</dbReference>
<proteinExistence type="predicted"/>
<dbReference type="InterPro" id="IPR035251">
    <property type="entry name" value="ShlB_POTRA"/>
</dbReference>
<feature type="chain" id="PRO_5045580327" evidence="5">
    <location>
        <begin position="31"/>
        <end position="560"/>
    </location>
</feature>
<feature type="domain" description="ShlB POTRA" evidence="8">
    <location>
        <begin position="163"/>
        <end position="202"/>
    </location>
</feature>
<dbReference type="InterPro" id="IPR027282">
    <property type="entry name" value="TPS"/>
</dbReference>
<dbReference type="RefSeq" id="WP_194811335.1">
    <property type="nucleotide sequence ID" value="NZ_CP063056.1"/>
</dbReference>
<evidence type="ECO:0000313" key="10">
    <source>
        <dbReference type="Proteomes" id="UP000663069"/>
    </source>
</evidence>
<evidence type="ECO:0000259" key="7">
    <source>
        <dbReference type="Pfam" id="PF08479"/>
    </source>
</evidence>
<feature type="domain" description="Haemolysin activator HlyB C-terminal" evidence="6">
    <location>
        <begin position="209"/>
        <end position="521"/>
    </location>
</feature>
<organism evidence="9 10">
    <name type="scientific">Rodentibacter haemolyticus</name>
    <dbReference type="NCBI Taxonomy" id="2778911"/>
    <lineage>
        <taxon>Bacteria</taxon>
        <taxon>Pseudomonadati</taxon>
        <taxon>Pseudomonadota</taxon>
        <taxon>Gammaproteobacteria</taxon>
        <taxon>Pasteurellales</taxon>
        <taxon>Pasteurellaceae</taxon>
        <taxon>Rodentibacter</taxon>
    </lineage>
</organism>
<evidence type="ECO:0000256" key="4">
    <source>
        <dbReference type="SAM" id="Coils"/>
    </source>
</evidence>
<reference evidence="9 10" key="1">
    <citation type="submission" date="2020-10" db="EMBL/GenBank/DDBJ databases">
        <title>Genome Sequencing of Rodentibacter spp. strain DSM111151.</title>
        <authorList>
            <person name="Benga L."/>
            <person name="Lautwein T."/>
        </authorList>
    </citation>
    <scope>NUCLEOTIDE SEQUENCE [LARGE SCALE GENOMIC DNA]</scope>
    <source>
        <strain evidence="9 10">DSM 111151</strain>
    </source>
</reference>
<dbReference type="InterPro" id="IPR051544">
    <property type="entry name" value="TPS_OM_transporter"/>
</dbReference>
<feature type="signal peptide" evidence="5">
    <location>
        <begin position="1"/>
        <end position="30"/>
    </location>
</feature>
<dbReference type="Pfam" id="PF03865">
    <property type="entry name" value="ShlB"/>
    <property type="match status" value="1"/>
</dbReference>
<dbReference type="EMBL" id="CP063056">
    <property type="protein sequence ID" value="QPB41740.1"/>
    <property type="molecule type" value="Genomic_DNA"/>
</dbReference>
<feature type="domain" description="Polypeptide-transport-associated ShlB-type" evidence="7">
    <location>
        <begin position="85"/>
        <end position="153"/>
    </location>
</feature>
<evidence type="ECO:0000256" key="2">
    <source>
        <dbReference type="ARBA" id="ARBA00022692"/>
    </source>
</evidence>
<gene>
    <name evidence="9" type="ORF">IHV77_07270</name>
</gene>
<keyword evidence="1" id="KW-1134">Transmembrane beta strand</keyword>
<keyword evidence="5" id="KW-0732">Signal</keyword>
<name>A0ABX6UUR2_9PAST</name>
<keyword evidence="3" id="KW-0998">Cell outer membrane</keyword>
<dbReference type="InterPro" id="IPR013686">
    <property type="entry name" value="Polypept-transport_assoc_ShlB"/>
</dbReference>
<dbReference type="PANTHER" id="PTHR34597:SF3">
    <property type="entry name" value="OUTER MEMBRANE TRANSPORTER CDIB"/>
    <property type="match status" value="1"/>
</dbReference>
<keyword evidence="4" id="KW-0175">Coiled coil</keyword>
<keyword evidence="2" id="KW-0812">Transmembrane</keyword>
<evidence type="ECO:0000256" key="3">
    <source>
        <dbReference type="ARBA" id="ARBA00023237"/>
    </source>
</evidence>
<dbReference type="Proteomes" id="UP000663069">
    <property type="component" value="Chromosome"/>
</dbReference>
<dbReference type="InterPro" id="IPR005565">
    <property type="entry name" value="Hemolysn_activator_HlyB_C"/>
</dbReference>